<protein>
    <recommendedName>
        <fullName evidence="3">Lipocalin-like domain-containing protein</fullName>
    </recommendedName>
</protein>
<dbReference type="RefSeq" id="WP_380894902.1">
    <property type="nucleotide sequence ID" value="NZ_JBHTKY010000004.1"/>
</dbReference>
<organism evidence="1 2">
    <name type="scientific">Sphingobacterium daejeonense</name>
    <dbReference type="NCBI Taxonomy" id="371142"/>
    <lineage>
        <taxon>Bacteria</taxon>
        <taxon>Pseudomonadati</taxon>
        <taxon>Bacteroidota</taxon>
        <taxon>Sphingobacteriia</taxon>
        <taxon>Sphingobacteriales</taxon>
        <taxon>Sphingobacteriaceae</taxon>
        <taxon>Sphingobacterium</taxon>
    </lineage>
</organism>
<dbReference type="Proteomes" id="UP001597205">
    <property type="component" value="Unassembled WGS sequence"/>
</dbReference>
<keyword evidence="2" id="KW-1185">Reference proteome</keyword>
<proteinExistence type="predicted"/>
<sequence length="182" mass="20570">MLQLQIMKRKNIIFLVLSTFVLGSCNDKESPFPKPEPEPEPQPYTEYTCPKAGDIYRIAPDTLFVTRNGLYASFNGELEPINPENFQFSIATCKGKFNDVLSASNNPLSWEVFSEGKKIRDTIVTNQGTIRIGELLLPKDIEEIIALKDGEKLDIGVALLNFNLDTIQTNTITVYHREETKK</sequence>
<accession>A0ABW3RI96</accession>
<evidence type="ECO:0008006" key="3">
    <source>
        <dbReference type="Google" id="ProtNLM"/>
    </source>
</evidence>
<reference evidence="2" key="1">
    <citation type="journal article" date="2019" name="Int. J. Syst. Evol. Microbiol.">
        <title>The Global Catalogue of Microorganisms (GCM) 10K type strain sequencing project: providing services to taxonomists for standard genome sequencing and annotation.</title>
        <authorList>
            <consortium name="The Broad Institute Genomics Platform"/>
            <consortium name="The Broad Institute Genome Sequencing Center for Infectious Disease"/>
            <person name="Wu L."/>
            <person name="Ma J."/>
        </authorList>
    </citation>
    <scope>NUCLEOTIDE SEQUENCE [LARGE SCALE GENOMIC DNA]</scope>
    <source>
        <strain evidence="2">CCUG 52468</strain>
    </source>
</reference>
<comment type="caution">
    <text evidence="1">The sequence shown here is derived from an EMBL/GenBank/DDBJ whole genome shotgun (WGS) entry which is preliminary data.</text>
</comment>
<name>A0ABW3RI96_9SPHI</name>
<evidence type="ECO:0000313" key="2">
    <source>
        <dbReference type="Proteomes" id="UP001597205"/>
    </source>
</evidence>
<dbReference type="EMBL" id="JBHTKY010000004">
    <property type="protein sequence ID" value="MFD1164904.1"/>
    <property type="molecule type" value="Genomic_DNA"/>
</dbReference>
<evidence type="ECO:0000313" key="1">
    <source>
        <dbReference type="EMBL" id="MFD1164904.1"/>
    </source>
</evidence>
<gene>
    <name evidence="1" type="ORF">ACFQ2C_04705</name>
</gene>